<dbReference type="EMBL" id="MCFH01000016">
    <property type="protein sequence ID" value="ORX52139.1"/>
    <property type="molecule type" value="Genomic_DNA"/>
</dbReference>
<dbReference type="OrthoDB" id="1881at2759"/>
<dbReference type="GO" id="GO:0000164">
    <property type="term" value="C:protein phosphatase type 1 complex"/>
    <property type="evidence" value="ECO:0007669"/>
    <property type="project" value="TreeGrafter"/>
</dbReference>
<feature type="compositionally biased region" description="Basic and acidic residues" evidence="1">
    <location>
        <begin position="690"/>
        <end position="702"/>
    </location>
</feature>
<dbReference type="InterPro" id="IPR038175">
    <property type="entry name" value="CBM21_dom_sf"/>
</dbReference>
<gene>
    <name evidence="3" type="ORF">BCR36DRAFT_396939</name>
</gene>
<name>A0A1Y1VBR8_9FUNG</name>
<dbReference type="Gene3D" id="2.60.40.2440">
    <property type="entry name" value="Carbohydrate binding type-21 domain"/>
    <property type="match status" value="1"/>
</dbReference>
<dbReference type="PANTHER" id="PTHR12307">
    <property type="entry name" value="PROTEIN PHOSPHATASE 1 REGULATORY SUBUNIT"/>
    <property type="match status" value="1"/>
</dbReference>
<dbReference type="GO" id="GO:0008157">
    <property type="term" value="F:protein phosphatase 1 binding"/>
    <property type="evidence" value="ECO:0007669"/>
    <property type="project" value="TreeGrafter"/>
</dbReference>
<comment type="caution">
    <text evidence="3">The sequence shown here is derived from an EMBL/GenBank/DDBJ whole genome shotgun (WGS) entry which is preliminary data.</text>
</comment>
<evidence type="ECO:0000313" key="3">
    <source>
        <dbReference type="EMBL" id="ORX52139.1"/>
    </source>
</evidence>
<dbReference type="Pfam" id="PF03370">
    <property type="entry name" value="CBM_21"/>
    <property type="match status" value="1"/>
</dbReference>
<feature type="region of interest" description="Disordered" evidence="1">
    <location>
        <begin position="670"/>
        <end position="703"/>
    </location>
</feature>
<dbReference type="GO" id="GO:2001069">
    <property type="term" value="F:glycogen binding"/>
    <property type="evidence" value="ECO:0007669"/>
    <property type="project" value="TreeGrafter"/>
</dbReference>
<dbReference type="PANTHER" id="PTHR12307:SF36">
    <property type="entry name" value="GLYCOGEN-BINDING SUBUNIT 76A"/>
    <property type="match status" value="1"/>
</dbReference>
<reference evidence="3 4" key="2">
    <citation type="submission" date="2016-08" db="EMBL/GenBank/DDBJ databases">
        <title>Pervasive Adenine N6-methylation of Active Genes in Fungi.</title>
        <authorList>
            <consortium name="DOE Joint Genome Institute"/>
            <person name="Mondo S.J."/>
            <person name="Dannebaum R.O."/>
            <person name="Kuo R.C."/>
            <person name="Labutti K."/>
            <person name="Haridas S."/>
            <person name="Kuo A."/>
            <person name="Salamov A."/>
            <person name="Ahrendt S.R."/>
            <person name="Lipzen A."/>
            <person name="Sullivan W."/>
            <person name="Andreopoulos W.B."/>
            <person name="Clum A."/>
            <person name="Lindquist E."/>
            <person name="Daum C."/>
            <person name="Ramamoorthy G.K."/>
            <person name="Gryganskyi A."/>
            <person name="Culley D."/>
            <person name="Magnuson J.K."/>
            <person name="James T.Y."/>
            <person name="O'Malley M.A."/>
            <person name="Stajich J.E."/>
            <person name="Spatafora J.W."/>
            <person name="Visel A."/>
            <person name="Grigoriev I.V."/>
        </authorList>
    </citation>
    <scope>NUCLEOTIDE SEQUENCE [LARGE SCALE GENOMIC DNA]</scope>
    <source>
        <strain evidence="4">finn</strain>
    </source>
</reference>
<evidence type="ECO:0000259" key="2">
    <source>
        <dbReference type="PROSITE" id="PS51159"/>
    </source>
</evidence>
<dbReference type="AlphaFoldDB" id="A0A1Y1VBR8"/>
<proteinExistence type="predicted"/>
<feature type="domain" description="CBM21" evidence="2">
    <location>
        <begin position="337"/>
        <end position="461"/>
    </location>
</feature>
<dbReference type="PROSITE" id="PS51159">
    <property type="entry name" value="CBM21"/>
    <property type="match status" value="1"/>
</dbReference>
<evidence type="ECO:0000313" key="4">
    <source>
        <dbReference type="Proteomes" id="UP000193719"/>
    </source>
</evidence>
<dbReference type="GO" id="GO:0005979">
    <property type="term" value="P:regulation of glycogen biosynthetic process"/>
    <property type="evidence" value="ECO:0007669"/>
    <property type="project" value="TreeGrafter"/>
</dbReference>
<reference evidence="3 4" key="1">
    <citation type="submission" date="2016-08" db="EMBL/GenBank/DDBJ databases">
        <title>Genomes of anaerobic fungi encode conserved fungal cellulosomes for biomass hydrolysis.</title>
        <authorList>
            <consortium name="DOE Joint Genome Institute"/>
            <person name="Haitjema C.H."/>
            <person name="Gilmore S.P."/>
            <person name="Henske J.K."/>
            <person name="Solomon K.V."/>
            <person name="De Groot R."/>
            <person name="Kuo A."/>
            <person name="Mondo S.J."/>
            <person name="Salamov A.A."/>
            <person name="Labutti K."/>
            <person name="Zhao Z."/>
            <person name="Chiniquy J."/>
            <person name="Barry K."/>
            <person name="Brewer H.M."/>
            <person name="Purvine S.O."/>
            <person name="Wright A.T."/>
            <person name="Boxma B."/>
            <person name="Van Alen T."/>
            <person name="Hackstein J.H."/>
            <person name="Baker S.E."/>
            <person name="Grigoriev I.V."/>
            <person name="O'Malley M.A."/>
        </authorList>
    </citation>
    <scope>NUCLEOTIDE SEQUENCE [LARGE SCALE GENOMIC DNA]</scope>
    <source>
        <strain evidence="4">finn</strain>
    </source>
</reference>
<keyword evidence="4" id="KW-1185">Reference proteome</keyword>
<sequence length="819" mass="94341">MFNNNFPKSGTISILNKSNSISYDISYGSLENSNIENLKSLNFDNSFKSQLEKKIANENTRRKDSAIELEDIKNSLSDSENQLKENFENDKNINHINNQKIKYNTEDNNSEDENHIINTHEQEDIFDLEIDQNKNYPSITINNTVDQQNSISSSNPYLIQSFNQYYSVKNKNHLVNQSPKNSLIRGTLNITPTTNKNSNQHQKLSFRKIISHHFNDPTKIIEKSKVNYAKNEIKNSPTKYNGHDILKPILKKHYTQSNHIGKASTTSKELVYTKKITSSLKAYKNHSQRKKSVHFKSENEECPFKKFECPSNIVNLPIYIVDSILEPFMEAKLIKLKGFPSQKKVELPWDKNVILESIGLIDDETQEHDILRITIQVRNLAFEKIVKVHLTFNNWETKEIKEAKYHNTAKDDCNQNIDKFILDVDTDCDGESVCNLQFAIQYLVDHQEFWDNNNSKNYSIKVDRTVRIPAKEIKSHPCCDGPVVKYKLKPGYHYPLFKSNLREHPSADIPKETTNVSEFNNKFIDSSSKDDCKTKDTASINSAVPAVTRVSVERNTLTNLLDSDSISDGEETKKSKEYFSWNEPIMLRKPNTQKSTTGKSTNIINYSTSSFVEKEAMKSKDYSSSPIQFRSSYENSFQFPKHENWFKEAPSCNLSEFSPKKLYHHSSKWFDSSSPSSSPSSSFYQGKNTLKKEREEEEELKKRLNSKYAAFSPHLSSSSSRYMRNNLYGCSNDQAVYHLYSQPLIPTTTSNENLIQGKDDYHNTTNFTANTKNSNQSNNTTKGYSTNSNIIQYKGYGMNVNSHLYATQEDFISDRLSYY</sequence>
<protein>
    <recommendedName>
        <fullName evidence="2">CBM21 domain-containing protein</fullName>
    </recommendedName>
</protein>
<organism evidence="3 4">
    <name type="scientific">Piromyces finnis</name>
    <dbReference type="NCBI Taxonomy" id="1754191"/>
    <lineage>
        <taxon>Eukaryota</taxon>
        <taxon>Fungi</taxon>
        <taxon>Fungi incertae sedis</taxon>
        <taxon>Chytridiomycota</taxon>
        <taxon>Chytridiomycota incertae sedis</taxon>
        <taxon>Neocallimastigomycetes</taxon>
        <taxon>Neocallimastigales</taxon>
        <taxon>Neocallimastigaceae</taxon>
        <taxon>Piromyces</taxon>
    </lineage>
</organism>
<accession>A0A1Y1VBR8</accession>
<feature type="compositionally biased region" description="Low complexity" evidence="1">
    <location>
        <begin position="672"/>
        <end position="682"/>
    </location>
</feature>
<dbReference type="Proteomes" id="UP000193719">
    <property type="component" value="Unassembled WGS sequence"/>
</dbReference>
<evidence type="ECO:0000256" key="1">
    <source>
        <dbReference type="SAM" id="MobiDB-lite"/>
    </source>
</evidence>
<dbReference type="InterPro" id="IPR050782">
    <property type="entry name" value="PP1_regulatory_subunit_3"/>
</dbReference>
<dbReference type="InterPro" id="IPR005036">
    <property type="entry name" value="CBM21_dom"/>
</dbReference>
<dbReference type="STRING" id="1754191.A0A1Y1VBR8"/>